<organism evidence="2 3">
    <name type="scientific">Bdellovibrio bacteriovorus</name>
    <dbReference type="NCBI Taxonomy" id="959"/>
    <lineage>
        <taxon>Bacteria</taxon>
        <taxon>Pseudomonadati</taxon>
        <taxon>Bdellovibrionota</taxon>
        <taxon>Bdellovibrionia</taxon>
        <taxon>Bdellovibrionales</taxon>
        <taxon>Pseudobdellovibrionaceae</taxon>
        <taxon>Bdellovibrio</taxon>
    </lineage>
</organism>
<feature type="region of interest" description="Disordered" evidence="1">
    <location>
        <begin position="1"/>
        <end position="77"/>
    </location>
</feature>
<accession>A0A150WFQ5</accession>
<feature type="compositionally biased region" description="Basic and acidic residues" evidence="1">
    <location>
        <begin position="21"/>
        <end position="33"/>
    </location>
</feature>
<dbReference type="Proteomes" id="UP000075391">
    <property type="component" value="Unassembled WGS sequence"/>
</dbReference>
<evidence type="ECO:0000256" key="1">
    <source>
        <dbReference type="SAM" id="MobiDB-lite"/>
    </source>
</evidence>
<evidence type="ECO:0000313" key="2">
    <source>
        <dbReference type="EMBL" id="KYG61866.1"/>
    </source>
</evidence>
<feature type="compositionally biased region" description="Polar residues" evidence="1">
    <location>
        <begin position="34"/>
        <end position="45"/>
    </location>
</feature>
<dbReference type="AlphaFoldDB" id="A0A150WFQ5"/>
<dbReference type="EMBL" id="LUKF01000016">
    <property type="protein sequence ID" value="KYG61866.1"/>
    <property type="molecule type" value="Genomic_DNA"/>
</dbReference>
<comment type="caution">
    <text evidence="2">The sequence shown here is derived from an EMBL/GenBank/DDBJ whole genome shotgun (WGS) entry which is preliminary data.</text>
</comment>
<reference evidence="2 3" key="1">
    <citation type="submission" date="2016-03" db="EMBL/GenBank/DDBJ databases">
        <authorList>
            <person name="Ploux O."/>
        </authorList>
    </citation>
    <scope>NUCLEOTIDE SEQUENCE [LARGE SCALE GENOMIC DNA]</scope>
    <source>
        <strain evidence="2 3">BER2</strain>
    </source>
</reference>
<protein>
    <submittedName>
        <fullName evidence="2">Uncharacterized protein</fullName>
    </submittedName>
</protein>
<sequence length="77" mass="8993">MNIDKTTGGLMHTHGRSVKGHIKDTERDKKRDSYQTTGGRQNMRQTPEKNTHNFTRDDLGYSDRDTRGYDKHHKGNY</sequence>
<evidence type="ECO:0000313" key="3">
    <source>
        <dbReference type="Proteomes" id="UP000075391"/>
    </source>
</evidence>
<proteinExistence type="predicted"/>
<feature type="compositionally biased region" description="Basic and acidic residues" evidence="1">
    <location>
        <begin position="46"/>
        <end position="69"/>
    </location>
</feature>
<gene>
    <name evidence="2" type="ORF">AZI85_06535</name>
</gene>
<name>A0A150WFQ5_BDEBC</name>